<dbReference type="PANTHER" id="PTHR31297">
    <property type="entry name" value="GLUCAN ENDO-1,6-BETA-GLUCOSIDASE B"/>
    <property type="match status" value="1"/>
</dbReference>
<protein>
    <submittedName>
        <fullName evidence="9">Endoglucanase</fullName>
    </submittedName>
</protein>
<dbReference type="Pfam" id="PF00150">
    <property type="entry name" value="Cellulase"/>
    <property type="match status" value="1"/>
</dbReference>
<dbReference type="GO" id="GO:0005576">
    <property type="term" value="C:extracellular region"/>
    <property type="evidence" value="ECO:0007669"/>
    <property type="project" value="TreeGrafter"/>
</dbReference>
<dbReference type="EMBL" id="FPIZ01000001">
    <property type="protein sequence ID" value="SFW14494.1"/>
    <property type="molecule type" value="Genomic_DNA"/>
</dbReference>
<sequence length="364" mass="41472">MLDNSRSIIMLIVVFFATSLTVRAQQPVPPKFPEGFNIQKGVNIGYWLSDASGRNGTALVDFFGEKDVIFLAQKGFDHLRIPIDEGELWNYKNDKYDDAFKNIHAAIGWCKANKLRVIIDLHTLKGHRLWSSDDEQDRFIAMWKELALELKKYPANLVAYELLSDPIADSAGEWNELLAKTIKAIREIDAKRVIVVSSNQSGSYSTISQLKLPEGDNHIILNFHYFEPIYFTHYRYKDSRQQDYGGPVHYPGATITAKELNEQPATIRNLLAGSTQDYNDDIIADQIATAARMAKKFKVPLICGEWGCTSLVPRKDRMRWYKDMKKALDKNAIPWTVWTYKGDFGIVQGDGSDDDKLLKLLTKD</sequence>
<evidence type="ECO:0000256" key="7">
    <source>
        <dbReference type="RuleBase" id="RU361153"/>
    </source>
</evidence>
<keyword evidence="5 7" id="KW-0326">Glycosidase</keyword>
<feature type="domain" description="Glycoside hydrolase family 5" evidence="8">
    <location>
        <begin position="70"/>
        <end position="341"/>
    </location>
</feature>
<dbReference type="GO" id="GO:0030245">
    <property type="term" value="P:cellulose catabolic process"/>
    <property type="evidence" value="ECO:0007669"/>
    <property type="project" value="UniProtKB-KW"/>
</dbReference>
<comment type="similarity">
    <text evidence="1 7">Belongs to the glycosyl hydrolase 5 (cellulase A) family.</text>
</comment>
<reference evidence="9 10" key="1">
    <citation type="submission" date="2016-11" db="EMBL/GenBank/DDBJ databases">
        <authorList>
            <person name="Jaros S."/>
            <person name="Januszkiewicz K."/>
            <person name="Wedrychowicz H."/>
        </authorList>
    </citation>
    <scope>NUCLEOTIDE SEQUENCE [LARGE SCALE GENOMIC DNA]</scope>
    <source>
        <strain evidence="9 10">DSM 784</strain>
    </source>
</reference>
<name>A0A1K1LXU9_9BACT</name>
<dbReference type="Gene3D" id="3.20.20.80">
    <property type="entry name" value="Glycosidases"/>
    <property type="match status" value="1"/>
</dbReference>
<dbReference type="SUPFAM" id="SSF51445">
    <property type="entry name" value="(Trans)glycosidases"/>
    <property type="match status" value="1"/>
</dbReference>
<dbReference type="GO" id="GO:0008422">
    <property type="term" value="F:beta-glucosidase activity"/>
    <property type="evidence" value="ECO:0007669"/>
    <property type="project" value="TreeGrafter"/>
</dbReference>
<keyword evidence="2 7" id="KW-0378">Hydrolase</keyword>
<dbReference type="Proteomes" id="UP000183788">
    <property type="component" value="Unassembled WGS sequence"/>
</dbReference>
<evidence type="ECO:0000256" key="5">
    <source>
        <dbReference type="ARBA" id="ARBA00023295"/>
    </source>
</evidence>
<dbReference type="PANTHER" id="PTHR31297:SF41">
    <property type="entry name" value="ENDOGLUCANASE, PUTATIVE (AFU_ORTHOLOGUE AFUA_5G01830)-RELATED"/>
    <property type="match status" value="1"/>
</dbReference>
<evidence type="ECO:0000313" key="10">
    <source>
        <dbReference type="Proteomes" id="UP000183788"/>
    </source>
</evidence>
<keyword evidence="6" id="KW-0624">Polysaccharide degradation</keyword>
<dbReference type="AlphaFoldDB" id="A0A1K1LXU9"/>
<dbReference type="InterPro" id="IPR017853">
    <property type="entry name" value="GH"/>
</dbReference>
<dbReference type="OrthoDB" id="9800955at2"/>
<evidence type="ECO:0000256" key="1">
    <source>
        <dbReference type="ARBA" id="ARBA00005641"/>
    </source>
</evidence>
<evidence type="ECO:0000313" key="9">
    <source>
        <dbReference type="EMBL" id="SFW14494.1"/>
    </source>
</evidence>
<evidence type="ECO:0000256" key="4">
    <source>
        <dbReference type="ARBA" id="ARBA00023277"/>
    </source>
</evidence>
<dbReference type="InterPro" id="IPR001547">
    <property type="entry name" value="Glyco_hydro_5"/>
</dbReference>
<keyword evidence="4" id="KW-0119">Carbohydrate metabolism</keyword>
<organism evidence="9 10">
    <name type="scientific">Chitinophaga sancti</name>
    <dbReference type="NCBI Taxonomy" id="1004"/>
    <lineage>
        <taxon>Bacteria</taxon>
        <taxon>Pseudomonadati</taxon>
        <taxon>Bacteroidota</taxon>
        <taxon>Chitinophagia</taxon>
        <taxon>Chitinophagales</taxon>
        <taxon>Chitinophagaceae</taxon>
        <taxon>Chitinophaga</taxon>
    </lineage>
</organism>
<accession>A0A1K1LXU9</accession>
<keyword evidence="3" id="KW-0136">Cellulose degradation</keyword>
<evidence type="ECO:0000256" key="6">
    <source>
        <dbReference type="ARBA" id="ARBA00023326"/>
    </source>
</evidence>
<gene>
    <name evidence="9" type="ORF">SAMN05661012_00221</name>
</gene>
<evidence type="ECO:0000259" key="8">
    <source>
        <dbReference type="Pfam" id="PF00150"/>
    </source>
</evidence>
<proteinExistence type="inferred from homology"/>
<evidence type="ECO:0000256" key="2">
    <source>
        <dbReference type="ARBA" id="ARBA00022801"/>
    </source>
</evidence>
<dbReference type="GO" id="GO:0009986">
    <property type="term" value="C:cell surface"/>
    <property type="evidence" value="ECO:0007669"/>
    <property type="project" value="TreeGrafter"/>
</dbReference>
<dbReference type="InterPro" id="IPR050386">
    <property type="entry name" value="Glycosyl_hydrolase_5"/>
</dbReference>
<evidence type="ECO:0000256" key="3">
    <source>
        <dbReference type="ARBA" id="ARBA00023001"/>
    </source>
</evidence>
<dbReference type="STRING" id="1004.SAMN05661012_00221"/>